<proteinExistence type="predicted"/>
<dbReference type="AlphaFoldDB" id="A0A538T219"/>
<accession>A0A538T219</accession>
<evidence type="ECO:0000313" key="1">
    <source>
        <dbReference type="EMBL" id="TMQ57685.1"/>
    </source>
</evidence>
<name>A0A538T219_UNCEI</name>
<dbReference type="EMBL" id="VBOV01000161">
    <property type="protein sequence ID" value="TMQ57685.1"/>
    <property type="molecule type" value="Genomic_DNA"/>
</dbReference>
<gene>
    <name evidence="1" type="ORF">E6K75_06420</name>
</gene>
<organism evidence="1 2">
    <name type="scientific">Eiseniibacteriota bacterium</name>
    <dbReference type="NCBI Taxonomy" id="2212470"/>
    <lineage>
        <taxon>Bacteria</taxon>
        <taxon>Candidatus Eiseniibacteriota</taxon>
    </lineage>
</organism>
<protein>
    <submittedName>
        <fullName evidence="1">Uncharacterized protein</fullName>
    </submittedName>
</protein>
<dbReference type="Proteomes" id="UP000320913">
    <property type="component" value="Unassembled WGS sequence"/>
</dbReference>
<evidence type="ECO:0000313" key="2">
    <source>
        <dbReference type="Proteomes" id="UP000320913"/>
    </source>
</evidence>
<comment type="caution">
    <text evidence="1">The sequence shown here is derived from an EMBL/GenBank/DDBJ whole genome shotgun (WGS) entry which is preliminary data.</text>
</comment>
<sequence length="141" mass="15631">MPKHDRISLSGSRRAGRWVPGLALSILVVKTKPSNSMFRLGNLTFLDSDIVRNWVVSYQARPLTAILRSPGPMFPAPRFRPHTSNSYNGFEILAHFLPILPRYSRAPASAIPALESGGRPVDFMARPMRNGIAPRLDPVEA</sequence>
<reference evidence="1 2" key="1">
    <citation type="journal article" date="2019" name="Nat. Microbiol.">
        <title>Mediterranean grassland soil C-N compound turnover is dependent on rainfall and depth, and is mediated by genomically divergent microorganisms.</title>
        <authorList>
            <person name="Diamond S."/>
            <person name="Andeer P.F."/>
            <person name="Li Z."/>
            <person name="Crits-Christoph A."/>
            <person name="Burstein D."/>
            <person name="Anantharaman K."/>
            <person name="Lane K.R."/>
            <person name="Thomas B.C."/>
            <person name="Pan C."/>
            <person name="Northen T.R."/>
            <person name="Banfield J.F."/>
        </authorList>
    </citation>
    <scope>NUCLEOTIDE SEQUENCE [LARGE SCALE GENOMIC DNA]</scope>
    <source>
        <strain evidence="1">WS_5</strain>
    </source>
</reference>